<comment type="subcellular location">
    <subcellularLocation>
        <location evidence="1">Cell envelope</location>
    </subcellularLocation>
</comment>
<dbReference type="Proteomes" id="UP000753219">
    <property type="component" value="Unassembled WGS sequence"/>
</dbReference>
<dbReference type="GO" id="GO:0030288">
    <property type="term" value="C:outer membrane-bounded periplasmic space"/>
    <property type="evidence" value="ECO:0007669"/>
    <property type="project" value="TreeGrafter"/>
</dbReference>
<dbReference type="PANTHER" id="PTHR30036:SF7">
    <property type="entry name" value="ABC TRANSPORTER PERIPLASMIC-BINDING PROTEIN YPHF"/>
    <property type="match status" value="1"/>
</dbReference>
<dbReference type="EMBL" id="JAGZMZ010000003">
    <property type="protein sequence ID" value="MBS4883537.1"/>
    <property type="molecule type" value="Genomic_DNA"/>
</dbReference>
<feature type="domain" description="Periplasmic binding protein" evidence="3">
    <location>
        <begin position="31"/>
        <end position="283"/>
    </location>
</feature>
<evidence type="ECO:0000313" key="4">
    <source>
        <dbReference type="EMBL" id="MBS4883537.1"/>
    </source>
</evidence>
<dbReference type="GO" id="GO:0030246">
    <property type="term" value="F:carbohydrate binding"/>
    <property type="evidence" value="ECO:0007669"/>
    <property type="project" value="TreeGrafter"/>
</dbReference>
<evidence type="ECO:0000259" key="3">
    <source>
        <dbReference type="Pfam" id="PF13407"/>
    </source>
</evidence>
<organism evidence="4 5">
    <name type="scientific">Amedibacillus dolichus</name>
    <dbReference type="NCBI Taxonomy" id="31971"/>
    <lineage>
        <taxon>Bacteria</taxon>
        <taxon>Bacillati</taxon>
        <taxon>Bacillota</taxon>
        <taxon>Erysipelotrichia</taxon>
        <taxon>Erysipelotrichales</taxon>
        <taxon>Erysipelotrichaceae</taxon>
        <taxon>Amedibacillus</taxon>
    </lineage>
</organism>
<evidence type="ECO:0000256" key="1">
    <source>
        <dbReference type="ARBA" id="ARBA00004196"/>
    </source>
</evidence>
<dbReference type="InterPro" id="IPR028082">
    <property type="entry name" value="Peripla_BP_I"/>
</dbReference>
<proteinExistence type="inferred from homology"/>
<name>A0A942WG53_9FIRM</name>
<dbReference type="Pfam" id="PF13407">
    <property type="entry name" value="Peripla_BP_4"/>
    <property type="match status" value="1"/>
</dbReference>
<dbReference type="InterPro" id="IPR025997">
    <property type="entry name" value="SBP_2_dom"/>
</dbReference>
<dbReference type="PROSITE" id="PS51257">
    <property type="entry name" value="PROKAR_LIPOPROTEIN"/>
    <property type="match status" value="1"/>
</dbReference>
<evidence type="ECO:0000313" key="5">
    <source>
        <dbReference type="Proteomes" id="UP000753219"/>
    </source>
</evidence>
<dbReference type="InterPro" id="IPR050555">
    <property type="entry name" value="Bact_Solute-Bind_Prot2"/>
</dbReference>
<comment type="similarity">
    <text evidence="2">Belongs to the bacterial solute-binding protein 2 family.</text>
</comment>
<reference evidence="4" key="1">
    <citation type="submission" date="2021-02" db="EMBL/GenBank/DDBJ databases">
        <title>Infant gut strain persistence is associated with maternal origin, phylogeny, and functional potential including surface adhesion and iron acquisition.</title>
        <authorList>
            <person name="Lou Y.C."/>
        </authorList>
    </citation>
    <scope>NUCLEOTIDE SEQUENCE</scope>
    <source>
        <strain evidence="4">L3_108_103G1_dasL3_108_103G1_concoct_2</strain>
    </source>
</reference>
<sequence length="311" mass="35490">MKKILLLLSIMLLGGCQMGTQEKEDYLYFLFATPLAEHDIWLQAKEGFDDACEDFHVKGDWIGPTVIDTLEMEDVVYTGILQQADGIITQGVISRDIVAYANQKQIPMVFVDSNMENSEHLYYMGKDFKKQAQLLLADIEEKKGKNEPLKVAIQVANLDFQIAKDQIAEVKEVFEQHPGGYEIVNVSESKSEEIRAKKEWEFVMSQHADINVAINFAAESAEFCWEAAMQQGIRDDMLIYGVDDMPITLDFIKEGKIDGSVVTSFYQYGYEGVRILYEYVTTGRKPEHIETNLIIVDKDNINHYRELNDGK</sequence>
<dbReference type="AlphaFoldDB" id="A0A942WG53"/>
<evidence type="ECO:0000256" key="2">
    <source>
        <dbReference type="ARBA" id="ARBA00007639"/>
    </source>
</evidence>
<gene>
    <name evidence="4" type="ORF">KHZ85_02105</name>
</gene>
<comment type="caution">
    <text evidence="4">The sequence shown here is derived from an EMBL/GenBank/DDBJ whole genome shotgun (WGS) entry which is preliminary data.</text>
</comment>
<dbReference type="Gene3D" id="3.40.50.2300">
    <property type="match status" value="2"/>
</dbReference>
<dbReference type="SUPFAM" id="SSF53822">
    <property type="entry name" value="Periplasmic binding protein-like I"/>
    <property type="match status" value="1"/>
</dbReference>
<protein>
    <submittedName>
        <fullName evidence="4">Substrate-binding domain-containing protein</fullName>
    </submittedName>
</protein>
<accession>A0A942WG53</accession>
<dbReference type="PANTHER" id="PTHR30036">
    <property type="entry name" value="D-XYLOSE-BINDING PERIPLASMIC PROTEIN"/>
    <property type="match status" value="1"/>
</dbReference>
<dbReference type="RefSeq" id="WP_004797333.1">
    <property type="nucleotide sequence ID" value="NZ_CABKNA010000019.1"/>
</dbReference>